<keyword evidence="3" id="KW-1185">Reference proteome</keyword>
<evidence type="ECO:0000256" key="1">
    <source>
        <dbReference type="SAM" id="Phobius"/>
    </source>
</evidence>
<reference evidence="2 3" key="1">
    <citation type="submission" date="2024-01" db="EMBL/GenBank/DDBJ databases">
        <title>Pedobacter sp. nov., isolated from oil-contaminated soil.</title>
        <authorList>
            <person name="Le N.T.T."/>
        </authorList>
    </citation>
    <scope>NUCLEOTIDE SEQUENCE [LARGE SCALE GENOMIC DNA]</scope>
    <source>
        <strain evidence="2 3">VNH31</strain>
    </source>
</reference>
<sequence>MQINLKWKRALKWISISIGILLILVLFITVYINAFSQPLLKEKLTATVNKGSSGLYKLSFKTAKVNLFGGGLNLDSLIIEPNERVFDSLKKVNKAPRFLVKVNAKQFKLYGLGYLKALFKREIKINDLLLSKPSIIVRHNEEGINSDTAQLKKSLYQVISNEIKLLHIKRITLAEADFKYFEEKLQRGAIHKVKKIKLILTDFLVDSLAENNVSTVFYSKNINYDFSQISTKTKDGMYNLEIDSLKGDLENKRINVIGLKLNPIYNEMEFSRKYSVQKDRYDLKFDAIEVKELDYVSLFRKNKILINSLKLSDAKVNVFLNRSIPPPKIDKGKNFPHLILKRLKYHTTIDTVLIKNIDVAYTEYSGETNRKGTFYLSNLNGRILNVTNDAKRITINNKASANLNAKIMGSGNLNVKIDFHLDDDLGRFDYSGSIGKFDLKELNELSSNLGMVKVKSGLVNSLQFNATGNWTKGVGTLTFLYKDLKIELLKNEDRRLKSKGFLTFLANQILIKSDNPTLKNDEIRKGKIDFNRPPTASFFNLLWKSVFTGIRETVGIGNIPMKSPPQPKGK</sequence>
<evidence type="ECO:0008006" key="4">
    <source>
        <dbReference type="Google" id="ProtNLM"/>
    </source>
</evidence>
<dbReference type="Proteomes" id="UP001337681">
    <property type="component" value="Unassembled WGS sequence"/>
</dbReference>
<accession>A0ABU7H113</accession>
<feature type="transmembrane region" description="Helical" evidence="1">
    <location>
        <begin position="12"/>
        <end position="32"/>
    </location>
</feature>
<dbReference type="EMBL" id="JAZDQU010000001">
    <property type="protein sequence ID" value="MEE1884221.1"/>
    <property type="molecule type" value="Genomic_DNA"/>
</dbReference>
<comment type="caution">
    <text evidence="2">The sequence shown here is derived from an EMBL/GenBank/DDBJ whole genome shotgun (WGS) entry which is preliminary data.</text>
</comment>
<keyword evidence="1" id="KW-0472">Membrane</keyword>
<organism evidence="2 3">
    <name type="scientific">Pedobacter flavus</name>
    <dbReference type="NCBI Taxonomy" id="3113906"/>
    <lineage>
        <taxon>Bacteria</taxon>
        <taxon>Pseudomonadati</taxon>
        <taxon>Bacteroidota</taxon>
        <taxon>Sphingobacteriia</taxon>
        <taxon>Sphingobacteriales</taxon>
        <taxon>Sphingobacteriaceae</taxon>
        <taxon>Pedobacter</taxon>
    </lineage>
</organism>
<keyword evidence="1" id="KW-1133">Transmembrane helix</keyword>
<name>A0ABU7H113_9SPHI</name>
<dbReference type="RefSeq" id="WP_330145138.1">
    <property type="nucleotide sequence ID" value="NZ_JAZDQU010000001.1"/>
</dbReference>
<gene>
    <name evidence="2" type="ORF">VRU49_02200</name>
</gene>
<evidence type="ECO:0000313" key="3">
    <source>
        <dbReference type="Proteomes" id="UP001337681"/>
    </source>
</evidence>
<protein>
    <recommendedName>
        <fullName evidence="4">DUF748 domain-containing protein</fullName>
    </recommendedName>
</protein>
<keyword evidence="1" id="KW-0812">Transmembrane</keyword>
<evidence type="ECO:0000313" key="2">
    <source>
        <dbReference type="EMBL" id="MEE1884221.1"/>
    </source>
</evidence>
<proteinExistence type="predicted"/>